<dbReference type="InterPro" id="IPR017972">
    <property type="entry name" value="Cyt_P450_CS"/>
</dbReference>
<keyword evidence="2 7" id="KW-0812">Transmembrane</keyword>
<keyword evidence="6" id="KW-0349">Heme</keyword>
<feature type="binding site" description="axial binding residue" evidence="6">
    <location>
        <position position="837"/>
    </location>
    <ligand>
        <name>heme</name>
        <dbReference type="ChEBI" id="CHEBI:30413"/>
    </ligand>
    <ligandPart>
        <name>Fe</name>
        <dbReference type="ChEBI" id="CHEBI:18248"/>
    </ligandPart>
</feature>
<evidence type="ECO:0000256" key="7">
    <source>
        <dbReference type="SAM" id="Phobius"/>
    </source>
</evidence>
<dbReference type="AlphaFoldDB" id="A0A835SDD0"/>
<gene>
    <name evidence="8" type="ORF">HPP92_002209</name>
</gene>
<comment type="caution">
    <text evidence="8">The sequence shown here is derived from an EMBL/GenBank/DDBJ whole genome shotgun (WGS) entry which is preliminary data.</text>
</comment>
<feature type="transmembrane region" description="Helical" evidence="7">
    <location>
        <begin position="385"/>
        <end position="406"/>
    </location>
</feature>
<keyword evidence="3 6" id="KW-0479">Metal-binding</keyword>
<evidence type="ECO:0000313" key="9">
    <source>
        <dbReference type="Proteomes" id="UP000639772"/>
    </source>
</evidence>
<organism evidence="8 9">
    <name type="scientific">Vanilla planifolia</name>
    <name type="common">Vanilla</name>
    <dbReference type="NCBI Taxonomy" id="51239"/>
    <lineage>
        <taxon>Eukaryota</taxon>
        <taxon>Viridiplantae</taxon>
        <taxon>Streptophyta</taxon>
        <taxon>Embryophyta</taxon>
        <taxon>Tracheophyta</taxon>
        <taxon>Spermatophyta</taxon>
        <taxon>Magnoliopsida</taxon>
        <taxon>Liliopsida</taxon>
        <taxon>Asparagales</taxon>
        <taxon>Orchidaceae</taxon>
        <taxon>Vanilloideae</taxon>
        <taxon>Vanilleae</taxon>
        <taxon>Vanilla</taxon>
    </lineage>
</organism>
<dbReference type="GO" id="GO:0020037">
    <property type="term" value="F:heme binding"/>
    <property type="evidence" value="ECO:0007669"/>
    <property type="project" value="InterPro"/>
</dbReference>
<evidence type="ECO:0000256" key="4">
    <source>
        <dbReference type="ARBA" id="ARBA00022989"/>
    </source>
</evidence>
<feature type="transmembrane region" description="Helical" evidence="7">
    <location>
        <begin position="305"/>
        <end position="324"/>
    </location>
</feature>
<feature type="transmembrane region" description="Helical" evidence="7">
    <location>
        <begin position="600"/>
        <end position="623"/>
    </location>
</feature>
<dbReference type="InterPro" id="IPR036396">
    <property type="entry name" value="Cyt_P450_sf"/>
</dbReference>
<keyword evidence="5 7" id="KW-0472">Membrane</keyword>
<evidence type="ECO:0000256" key="5">
    <source>
        <dbReference type="ARBA" id="ARBA00023136"/>
    </source>
</evidence>
<dbReference type="SUPFAM" id="SSF48264">
    <property type="entry name" value="Cytochrome P450"/>
    <property type="match status" value="1"/>
</dbReference>
<dbReference type="InterPro" id="IPR001128">
    <property type="entry name" value="Cyt_P450"/>
</dbReference>
<dbReference type="GO" id="GO:0016709">
    <property type="term" value="F:oxidoreductase activity, acting on paired donors, with incorporation or reduction of molecular oxygen, NAD(P)H as one donor, and incorporation of one atom of oxygen"/>
    <property type="evidence" value="ECO:0007669"/>
    <property type="project" value="TreeGrafter"/>
</dbReference>
<accession>A0A835SDD0</accession>
<dbReference type="InterPro" id="IPR002401">
    <property type="entry name" value="Cyt_P450_E_grp-I"/>
</dbReference>
<evidence type="ECO:0000256" key="1">
    <source>
        <dbReference type="ARBA" id="ARBA00004167"/>
    </source>
</evidence>
<evidence type="ECO:0000256" key="3">
    <source>
        <dbReference type="ARBA" id="ARBA00022723"/>
    </source>
</evidence>
<evidence type="ECO:0000256" key="6">
    <source>
        <dbReference type="PIRSR" id="PIRSR602401-1"/>
    </source>
</evidence>
<reference evidence="8 9" key="1">
    <citation type="journal article" date="2020" name="Nat. Food">
        <title>A phased Vanilla planifolia genome enables genetic improvement of flavour and production.</title>
        <authorList>
            <person name="Hasing T."/>
            <person name="Tang H."/>
            <person name="Brym M."/>
            <person name="Khazi F."/>
            <person name="Huang T."/>
            <person name="Chambers A.H."/>
        </authorList>
    </citation>
    <scope>NUCLEOTIDE SEQUENCE [LARGE SCALE GENOMIC DNA]</scope>
    <source>
        <tissue evidence="8">Leaf</tissue>
    </source>
</reference>
<keyword evidence="4 7" id="KW-1133">Transmembrane helix</keyword>
<dbReference type="InterPro" id="IPR051103">
    <property type="entry name" value="Plant_metabolite_P450s"/>
</dbReference>
<evidence type="ECO:0000313" key="8">
    <source>
        <dbReference type="EMBL" id="KAG0502137.1"/>
    </source>
</evidence>
<proteinExistence type="predicted"/>
<dbReference type="PANTHER" id="PTHR24298:SF800">
    <property type="entry name" value="CYTOCHROME P450 89A2-RELATED"/>
    <property type="match status" value="1"/>
</dbReference>
<comment type="cofactor">
    <cofactor evidence="6">
        <name>heme</name>
        <dbReference type="ChEBI" id="CHEBI:30413"/>
    </cofactor>
</comment>
<evidence type="ECO:0000256" key="2">
    <source>
        <dbReference type="ARBA" id="ARBA00022692"/>
    </source>
</evidence>
<sequence length="902" mass="102867">MALIGPSNNEFFLCLNYLSYLFFKILGVILKFFVGIKCEVMEEEIKNPHVKIAVVIRHHFLRCHITFHLIISHHLLRELLLFRGRRLPRRRIRDSMASKMIRQHDGFDGSSPFGNPLRFIFPKGSHSTSKLISLQSSFDQTFADNLTRLKPGDTCNFPTLSWMRRAIDSLFENHKLVKNLVADLEYPSTLWDEKWIEFFLYDSVKFLDVCIALISEVSRLEQQQILLRYALQLLDFSCPASPEQLQRATGALFDWMQKLDLRSPKLKDAPVFLQSLEGTLHFPKVKNSSKGKVVMRAMYAMKIHMIFVSSVLLLILSGCSKPLVNLQIPNDLPWAKAFDELQALVKTELEKSSIVMPKELLRVDASSRHLHVSTTEVEQMAMESWGWLLFRILLVFLASLGIPFLIEHLCRRGGTKGRTKPALPPSASPFPFLCHLVQHRGSLAGVPILLRRFHSLYGPIFSLRLLPFSKPSIFISDASLAHSALVCHAEVFSDRPPPVEPARFLTARSHDISSANSGPLWLLLRRNLESEILHTSRLRLFAPARQFALRQLLDNLRGQFNGDVVAKETFNPAILSIFSSICFGQKLADTVVSEIESLQAFLLGLFTSFNVFAVFPALTKLLFHKKWKEIISARRRQMEIFLPLIRARQTRKQSISGVDYQYCYVDSLLDLRLPSEGGRGLSDDETVNLCHEFLSGAATTATAMEWTMAELVKRPGLQSNLSVEIESVVRSAGEALEEEDFLRMPYLQALIMESLRRHPPSHFVLPHSVTEDIHFKGFLIPKGAEVHFAVADVNWNEKKWEEPMEFRPERFMAEGGFDLTGNVEIKMMTFGAGIRMCPGYGLAILLLQFLVANLVRELDWKPVEEDRVDLSEKLDFTTVMKNPLRVRVLPRKQTECDNEINV</sequence>
<dbReference type="Gene3D" id="1.10.630.10">
    <property type="entry name" value="Cytochrome P450"/>
    <property type="match status" value="1"/>
</dbReference>
<dbReference type="OrthoDB" id="1055148at2759"/>
<comment type="subcellular location">
    <subcellularLocation>
        <location evidence="1">Membrane</location>
        <topology evidence="1">Single-pass membrane protein</topology>
    </subcellularLocation>
</comment>
<dbReference type="GO" id="GO:0016020">
    <property type="term" value="C:membrane"/>
    <property type="evidence" value="ECO:0007669"/>
    <property type="project" value="UniProtKB-SubCell"/>
</dbReference>
<dbReference type="PANTHER" id="PTHR24298">
    <property type="entry name" value="FLAVONOID 3'-MONOOXYGENASE-RELATED"/>
    <property type="match status" value="1"/>
</dbReference>
<protein>
    <recommendedName>
        <fullName evidence="10">Cytochrome P450</fullName>
    </recommendedName>
</protein>
<dbReference type="Proteomes" id="UP000639772">
    <property type="component" value="Chromosome 1"/>
</dbReference>
<dbReference type="Pfam" id="PF00067">
    <property type="entry name" value="p450"/>
    <property type="match status" value="1"/>
</dbReference>
<dbReference type="PRINTS" id="PR00463">
    <property type="entry name" value="EP450I"/>
</dbReference>
<dbReference type="CDD" id="cd11075">
    <property type="entry name" value="CYP77_89"/>
    <property type="match status" value="1"/>
</dbReference>
<keyword evidence="6" id="KW-0408">Iron</keyword>
<dbReference type="PRINTS" id="PR00385">
    <property type="entry name" value="P450"/>
</dbReference>
<feature type="transmembrane region" description="Helical" evidence="7">
    <location>
        <begin position="17"/>
        <end position="36"/>
    </location>
</feature>
<evidence type="ECO:0008006" key="10">
    <source>
        <dbReference type="Google" id="ProtNLM"/>
    </source>
</evidence>
<dbReference type="GO" id="GO:0005506">
    <property type="term" value="F:iron ion binding"/>
    <property type="evidence" value="ECO:0007669"/>
    <property type="project" value="InterPro"/>
</dbReference>
<dbReference type="PROSITE" id="PS00086">
    <property type="entry name" value="CYTOCHROME_P450"/>
    <property type="match status" value="1"/>
</dbReference>
<name>A0A835SDD0_VANPL</name>
<dbReference type="EMBL" id="JADCNM010000001">
    <property type="protein sequence ID" value="KAG0502137.1"/>
    <property type="molecule type" value="Genomic_DNA"/>
</dbReference>